<sequence length="90" mass="10098">MLSAGEMSRPGTRLDWLLPLRQGDVHHQVLAGSPLLKPHQDPEGRNQQIEEGPQHLQPLLLGCQNLQLLHQGLLHLFVILSQSYVRVLSV</sequence>
<reference evidence="1" key="2">
    <citation type="journal article" date="2015" name="Data Brief">
        <title>Shoot transcriptome of the giant reed, Arundo donax.</title>
        <authorList>
            <person name="Barrero R.A."/>
            <person name="Guerrero F.D."/>
            <person name="Moolhuijzen P."/>
            <person name="Goolsby J.A."/>
            <person name="Tidwell J."/>
            <person name="Bellgard S.E."/>
            <person name="Bellgard M.I."/>
        </authorList>
    </citation>
    <scope>NUCLEOTIDE SEQUENCE</scope>
    <source>
        <tissue evidence="1">Shoot tissue taken approximately 20 cm above the soil surface</tissue>
    </source>
</reference>
<name>A0A0A9GZD7_ARUDO</name>
<reference evidence="1" key="1">
    <citation type="submission" date="2014-09" db="EMBL/GenBank/DDBJ databases">
        <authorList>
            <person name="Magalhaes I.L.F."/>
            <person name="Oliveira U."/>
            <person name="Santos F.R."/>
            <person name="Vidigal T.H.D.A."/>
            <person name="Brescovit A.D."/>
            <person name="Santos A.J."/>
        </authorList>
    </citation>
    <scope>NUCLEOTIDE SEQUENCE</scope>
    <source>
        <tissue evidence="1">Shoot tissue taken approximately 20 cm above the soil surface</tissue>
    </source>
</reference>
<proteinExistence type="predicted"/>
<dbReference type="EMBL" id="GBRH01169950">
    <property type="protein sequence ID" value="JAE27946.1"/>
    <property type="molecule type" value="Transcribed_RNA"/>
</dbReference>
<evidence type="ECO:0000313" key="1">
    <source>
        <dbReference type="EMBL" id="JAE27946.1"/>
    </source>
</evidence>
<dbReference type="AlphaFoldDB" id="A0A0A9GZD7"/>
<organism evidence="1">
    <name type="scientific">Arundo donax</name>
    <name type="common">Giant reed</name>
    <name type="synonym">Donax arundinaceus</name>
    <dbReference type="NCBI Taxonomy" id="35708"/>
    <lineage>
        <taxon>Eukaryota</taxon>
        <taxon>Viridiplantae</taxon>
        <taxon>Streptophyta</taxon>
        <taxon>Embryophyta</taxon>
        <taxon>Tracheophyta</taxon>
        <taxon>Spermatophyta</taxon>
        <taxon>Magnoliopsida</taxon>
        <taxon>Liliopsida</taxon>
        <taxon>Poales</taxon>
        <taxon>Poaceae</taxon>
        <taxon>PACMAD clade</taxon>
        <taxon>Arundinoideae</taxon>
        <taxon>Arundineae</taxon>
        <taxon>Arundo</taxon>
    </lineage>
</organism>
<accession>A0A0A9GZD7</accession>
<protein>
    <submittedName>
        <fullName evidence="1">Uncharacterized protein</fullName>
    </submittedName>
</protein>